<reference evidence="1" key="1">
    <citation type="journal article" date="2014" name="Int. J. Syst. Evol. Microbiol.">
        <title>Complete genome sequence of Corynebacterium casei LMG S-19264T (=DSM 44701T), isolated from a smear-ripened cheese.</title>
        <authorList>
            <consortium name="US DOE Joint Genome Institute (JGI-PGF)"/>
            <person name="Walter F."/>
            <person name="Albersmeier A."/>
            <person name="Kalinowski J."/>
            <person name="Ruckert C."/>
        </authorList>
    </citation>
    <scope>NUCLEOTIDE SEQUENCE</scope>
    <source>
        <strain evidence="1">CGMCC 1.15958</strain>
    </source>
</reference>
<sequence length="553" mass="62653">MGKSDVSISRKEFLELSGIALLGSTLGLQTLTSCESATVIQGQIVGANHAIGHLLRKAISLPIHQSHQTKILIVGSGISGLTAGYFLQKAGIKDYEILELESHIGGNSTFGEDEARYPWAAHYLPIPSPENKELIDFLAENKIITGFDENKLPVYDEYALCFHPDERLFVKGFWQEGLIPNMDILDGEKNQIGEFLSKMNAFKTAKGNDQKWAFTIPLAYSSSDTSFTDLDKISMKTWMERNAFTAKPLHWYVNYCLLDDYGTSIAETSAWAGIHYFASRKGKAANAKDDDVLTWSEGNGFLMKLVAKNQLNHIKTQRLAYQIEEKNGKVSVDVYDWKTEKRENYTVEQVIWAVPQMLRPYLMPQQKSDFIKDFTYSPWMVANIQTKPFDTGRGQALSWDNVIYEGNGLGYVLSNHQELSQDQQTWQLTYYKPLVDNNPADERKKAIVKTHEEWKSEVLTDLKKAHPKIEESILKIDIKLWGHAMIRPTIGFIHGSARYEAQKSLNNKIHFAHSDLSGVSIFEEAFYHGAEVAKKVISNIYHGDTDYTNFHGE</sequence>
<dbReference type="InterPro" id="IPR036188">
    <property type="entry name" value="FAD/NAD-bd_sf"/>
</dbReference>
<dbReference type="Gene3D" id="3.50.50.60">
    <property type="entry name" value="FAD/NAD(P)-binding domain"/>
    <property type="match status" value="1"/>
</dbReference>
<evidence type="ECO:0000313" key="1">
    <source>
        <dbReference type="EMBL" id="GGD70459.1"/>
    </source>
</evidence>
<dbReference type="RefSeq" id="WP_188768366.1">
    <property type="nucleotide sequence ID" value="NZ_BMKK01000008.1"/>
</dbReference>
<dbReference type="SUPFAM" id="SSF51905">
    <property type="entry name" value="FAD/NAD(P)-binding domain"/>
    <property type="match status" value="1"/>
</dbReference>
<dbReference type="Proteomes" id="UP000609064">
    <property type="component" value="Unassembled WGS sequence"/>
</dbReference>
<accession>A0A917DVD8</accession>
<dbReference type="EMBL" id="BMKK01000008">
    <property type="protein sequence ID" value="GGD70459.1"/>
    <property type="molecule type" value="Genomic_DNA"/>
</dbReference>
<dbReference type="AlphaFoldDB" id="A0A917DVD8"/>
<proteinExistence type="predicted"/>
<name>A0A917DVD8_9BACT</name>
<dbReference type="PANTHER" id="PTHR42923:SF39">
    <property type="entry name" value="AMINO OXIDASE"/>
    <property type="match status" value="1"/>
</dbReference>
<dbReference type="InterPro" id="IPR050464">
    <property type="entry name" value="Zeta_carotene_desat/Oxidored"/>
</dbReference>
<dbReference type="PANTHER" id="PTHR42923">
    <property type="entry name" value="PROTOPORPHYRINOGEN OXIDASE"/>
    <property type="match status" value="1"/>
</dbReference>
<dbReference type="PROSITE" id="PS51257">
    <property type="entry name" value="PROKAR_LIPOPROTEIN"/>
    <property type="match status" value="1"/>
</dbReference>
<protein>
    <submittedName>
        <fullName evidence="1">Amino oxidase</fullName>
    </submittedName>
</protein>
<dbReference type="GO" id="GO:0016491">
    <property type="term" value="F:oxidoreductase activity"/>
    <property type="evidence" value="ECO:0007669"/>
    <property type="project" value="TreeGrafter"/>
</dbReference>
<reference evidence="1" key="2">
    <citation type="submission" date="2020-09" db="EMBL/GenBank/DDBJ databases">
        <authorList>
            <person name="Sun Q."/>
            <person name="Zhou Y."/>
        </authorList>
    </citation>
    <scope>NUCLEOTIDE SEQUENCE</scope>
    <source>
        <strain evidence="1">CGMCC 1.15958</strain>
    </source>
</reference>
<organism evidence="1 2">
    <name type="scientific">Emticicia aquatilis</name>
    <dbReference type="NCBI Taxonomy" id="1537369"/>
    <lineage>
        <taxon>Bacteria</taxon>
        <taxon>Pseudomonadati</taxon>
        <taxon>Bacteroidota</taxon>
        <taxon>Cytophagia</taxon>
        <taxon>Cytophagales</taxon>
        <taxon>Leadbetterellaceae</taxon>
        <taxon>Emticicia</taxon>
    </lineage>
</organism>
<gene>
    <name evidence="1" type="ORF">GCM10011514_38180</name>
</gene>
<evidence type="ECO:0000313" key="2">
    <source>
        <dbReference type="Proteomes" id="UP000609064"/>
    </source>
</evidence>
<dbReference type="Pfam" id="PF13450">
    <property type="entry name" value="NAD_binding_8"/>
    <property type="match status" value="1"/>
</dbReference>
<comment type="caution">
    <text evidence="1">The sequence shown here is derived from an EMBL/GenBank/DDBJ whole genome shotgun (WGS) entry which is preliminary data.</text>
</comment>
<keyword evidence="2" id="KW-1185">Reference proteome</keyword>